<keyword evidence="3" id="KW-0378">Hydrolase</keyword>
<gene>
    <name evidence="3" type="ORF">BJ989_001342</name>
</gene>
<comment type="similarity">
    <text evidence="1">Belongs to the carbon-nitrogen hydrolase superfamily. NIT1/NIT2 family.</text>
</comment>
<organism evidence="3 4">
    <name type="scientific">Nocardioides perillae</name>
    <dbReference type="NCBI Taxonomy" id="1119534"/>
    <lineage>
        <taxon>Bacteria</taxon>
        <taxon>Bacillati</taxon>
        <taxon>Actinomycetota</taxon>
        <taxon>Actinomycetes</taxon>
        <taxon>Propionibacteriales</taxon>
        <taxon>Nocardioidaceae</taxon>
        <taxon>Nocardioides</taxon>
    </lineage>
</organism>
<dbReference type="CDD" id="cd07197">
    <property type="entry name" value="nitrilase"/>
    <property type="match status" value="1"/>
</dbReference>
<keyword evidence="4" id="KW-1185">Reference proteome</keyword>
<evidence type="ECO:0000313" key="4">
    <source>
        <dbReference type="Proteomes" id="UP000544110"/>
    </source>
</evidence>
<dbReference type="GO" id="GO:0016787">
    <property type="term" value="F:hydrolase activity"/>
    <property type="evidence" value="ECO:0007669"/>
    <property type="project" value="UniProtKB-KW"/>
</dbReference>
<accession>A0A7Y9RUC0</accession>
<name>A0A7Y9RUC0_9ACTN</name>
<dbReference type="PANTHER" id="PTHR23088">
    <property type="entry name" value="NITRILASE-RELATED"/>
    <property type="match status" value="1"/>
</dbReference>
<dbReference type="Proteomes" id="UP000544110">
    <property type="component" value="Unassembled WGS sequence"/>
</dbReference>
<dbReference type="EMBL" id="JACCAC010000001">
    <property type="protein sequence ID" value="NYG55038.1"/>
    <property type="molecule type" value="Genomic_DNA"/>
</dbReference>
<sequence length="273" mass="28452">MTVLRVAAGQAEARPGGDETTVRANAATAARLTTRAAAEGARVLVLPEAFLTGHEPGAFAGPLPAPRDLSGPVGGWLAELQQAATDGDVVVVVSTALDRGTRRTLSSLVVRPGGEVVAAYDKQHLDGLERRHFVVGDAGASVEVDGVRLGLSICYDGCFPEHARAAAADGAQAYLTSAAWFPGGEHRRDLHVASRALENGVYAVLSGLTGRCGALRFTGGSAVVDPEGRVLARLGEEEGLAIADVDTDVVAQVQEAHPMLRDRRSDLGTRHLR</sequence>
<evidence type="ECO:0000259" key="2">
    <source>
        <dbReference type="PROSITE" id="PS50263"/>
    </source>
</evidence>
<proteinExistence type="inferred from homology"/>
<evidence type="ECO:0000313" key="3">
    <source>
        <dbReference type="EMBL" id="NYG55038.1"/>
    </source>
</evidence>
<comment type="caution">
    <text evidence="3">The sequence shown here is derived from an EMBL/GenBank/DDBJ whole genome shotgun (WGS) entry which is preliminary data.</text>
</comment>
<dbReference type="PANTHER" id="PTHR23088:SF27">
    <property type="entry name" value="DEAMINATED GLUTATHIONE AMIDASE"/>
    <property type="match status" value="1"/>
</dbReference>
<dbReference type="RefSeq" id="WP_343049150.1">
    <property type="nucleotide sequence ID" value="NZ_JACCAC010000001.1"/>
</dbReference>
<dbReference type="Gene3D" id="3.60.110.10">
    <property type="entry name" value="Carbon-nitrogen hydrolase"/>
    <property type="match status" value="1"/>
</dbReference>
<dbReference type="AlphaFoldDB" id="A0A7Y9RUC0"/>
<dbReference type="Pfam" id="PF00795">
    <property type="entry name" value="CN_hydrolase"/>
    <property type="match status" value="1"/>
</dbReference>
<dbReference type="PROSITE" id="PS50263">
    <property type="entry name" value="CN_HYDROLASE"/>
    <property type="match status" value="1"/>
</dbReference>
<dbReference type="SUPFAM" id="SSF56317">
    <property type="entry name" value="Carbon-nitrogen hydrolase"/>
    <property type="match status" value="1"/>
</dbReference>
<reference evidence="3 4" key="1">
    <citation type="submission" date="2020-07" db="EMBL/GenBank/DDBJ databases">
        <title>Sequencing the genomes of 1000 actinobacteria strains.</title>
        <authorList>
            <person name="Klenk H.-P."/>
        </authorList>
    </citation>
    <scope>NUCLEOTIDE SEQUENCE [LARGE SCALE GENOMIC DNA]</scope>
    <source>
        <strain evidence="3 4">DSM 24552</strain>
    </source>
</reference>
<dbReference type="InterPro" id="IPR003010">
    <property type="entry name" value="C-N_Hydrolase"/>
</dbReference>
<dbReference type="InterPro" id="IPR036526">
    <property type="entry name" value="C-N_Hydrolase_sf"/>
</dbReference>
<feature type="domain" description="CN hydrolase" evidence="2">
    <location>
        <begin position="4"/>
        <end position="247"/>
    </location>
</feature>
<protein>
    <submittedName>
        <fullName evidence="3">Putative amidohydrolase</fullName>
    </submittedName>
</protein>
<evidence type="ECO:0000256" key="1">
    <source>
        <dbReference type="ARBA" id="ARBA00010613"/>
    </source>
</evidence>